<feature type="transmembrane region" description="Helical" evidence="7">
    <location>
        <begin position="129"/>
        <end position="148"/>
    </location>
</feature>
<evidence type="ECO:0000256" key="3">
    <source>
        <dbReference type="ARBA" id="ARBA00022692"/>
    </source>
</evidence>
<feature type="transmembrane region" description="Helical" evidence="7">
    <location>
        <begin position="95"/>
        <end position="117"/>
    </location>
</feature>
<accession>S7UUR2</accession>
<proteinExistence type="inferred from homology"/>
<sequence length="264" mass="28405">MNAMPAEIGPLQLSLGLVFVLLGLWGSRRYDLGIGRDLVVGTVRTFAQLLLMGWLLVYIFQAQMLVVVLGVFVVMVATAAHIVRGRVKDRQVAVGLPVFASMFLSYLVVSVMVTGVIVQASPWWRAEYFIPLAGMVIGNSMSALALALERLLSELRDKRERVEMLLSLGASPAEASRDAVRAALRAGIMPSINSMMGVGIVFIPGMMTGQILAGADPRDAISYQIVVMLMLVGSTVLGSLFTVLWVRRSCFGPGGALVLRPPTA</sequence>
<evidence type="ECO:0000256" key="6">
    <source>
        <dbReference type="SAM" id="Coils"/>
    </source>
</evidence>
<dbReference type="EMBL" id="ATHI01000001">
    <property type="protein sequence ID" value="EPR36098.1"/>
    <property type="molecule type" value="Genomic_DNA"/>
</dbReference>
<keyword evidence="9" id="KW-1185">Reference proteome</keyword>
<evidence type="ECO:0000256" key="1">
    <source>
        <dbReference type="ARBA" id="ARBA00004141"/>
    </source>
</evidence>
<feature type="transmembrane region" description="Helical" evidence="7">
    <location>
        <begin position="65"/>
        <end position="83"/>
    </location>
</feature>
<dbReference type="Proteomes" id="UP000014975">
    <property type="component" value="Unassembled WGS sequence"/>
</dbReference>
<protein>
    <recommendedName>
        <fullName evidence="10">Iron export ABC transporter permease subunit FetB</fullName>
    </recommendedName>
</protein>
<dbReference type="eggNOG" id="COG0390">
    <property type="taxonomic scope" value="Bacteria"/>
</dbReference>
<dbReference type="InterPro" id="IPR005226">
    <property type="entry name" value="UPF0014_fam"/>
</dbReference>
<dbReference type="PANTHER" id="PTHR30028">
    <property type="entry name" value="UPF0014 INNER MEMBRANE PROTEIN YBBM-RELATED"/>
    <property type="match status" value="1"/>
</dbReference>
<dbReference type="PATRIC" id="fig|1121439.3.peg.6"/>
<feature type="transmembrane region" description="Helical" evidence="7">
    <location>
        <begin position="6"/>
        <end position="26"/>
    </location>
</feature>
<evidence type="ECO:0000256" key="7">
    <source>
        <dbReference type="SAM" id="Phobius"/>
    </source>
</evidence>
<feature type="transmembrane region" description="Helical" evidence="7">
    <location>
        <begin position="38"/>
        <end position="59"/>
    </location>
</feature>
<keyword evidence="6" id="KW-0175">Coiled coil</keyword>
<feature type="transmembrane region" description="Helical" evidence="7">
    <location>
        <begin position="195"/>
        <end position="215"/>
    </location>
</feature>
<evidence type="ECO:0000313" key="8">
    <source>
        <dbReference type="EMBL" id="EPR36098.1"/>
    </source>
</evidence>
<dbReference type="Pfam" id="PF03649">
    <property type="entry name" value="UPF0014"/>
    <property type="match status" value="1"/>
</dbReference>
<evidence type="ECO:0000313" key="9">
    <source>
        <dbReference type="Proteomes" id="UP000014975"/>
    </source>
</evidence>
<reference evidence="8 9" key="1">
    <citation type="journal article" date="2013" name="Genome Announc.">
        <title>Draft genome sequences for three mercury-methylating, sulfate-reducing bacteria.</title>
        <authorList>
            <person name="Brown S.D."/>
            <person name="Hurt R.A.Jr."/>
            <person name="Gilmour C.C."/>
            <person name="Elias D.A."/>
        </authorList>
    </citation>
    <scope>NUCLEOTIDE SEQUENCE [LARGE SCALE GENOMIC DNA]</scope>
    <source>
        <strain evidence="8 9">DSM 16529</strain>
    </source>
</reference>
<organism evidence="8 9">
    <name type="scientific">Alkalidesulfovibrio alkalitolerans DSM 16529</name>
    <dbReference type="NCBI Taxonomy" id="1121439"/>
    <lineage>
        <taxon>Bacteria</taxon>
        <taxon>Pseudomonadati</taxon>
        <taxon>Thermodesulfobacteriota</taxon>
        <taxon>Desulfovibrionia</taxon>
        <taxon>Desulfovibrionales</taxon>
        <taxon>Desulfovibrionaceae</taxon>
        <taxon>Alkalidesulfovibrio</taxon>
    </lineage>
</organism>
<comment type="caution">
    <text evidence="8">The sequence shown here is derived from an EMBL/GenBank/DDBJ whole genome shotgun (WGS) entry which is preliminary data.</text>
</comment>
<dbReference type="PANTHER" id="PTHR30028:SF0">
    <property type="entry name" value="PROTEIN ALUMINUM SENSITIVE 3"/>
    <property type="match status" value="1"/>
</dbReference>
<dbReference type="GO" id="GO:0005886">
    <property type="term" value="C:plasma membrane"/>
    <property type="evidence" value="ECO:0007669"/>
    <property type="project" value="TreeGrafter"/>
</dbReference>
<feature type="transmembrane region" description="Helical" evidence="7">
    <location>
        <begin position="221"/>
        <end position="246"/>
    </location>
</feature>
<dbReference type="STRING" id="1121439.dsat_1626"/>
<dbReference type="RefSeq" id="WP_020885512.1">
    <property type="nucleotide sequence ID" value="NZ_ATHI01000001.1"/>
</dbReference>
<evidence type="ECO:0000256" key="2">
    <source>
        <dbReference type="ARBA" id="ARBA00005268"/>
    </source>
</evidence>
<keyword evidence="3 7" id="KW-0812">Transmembrane</keyword>
<dbReference type="AlphaFoldDB" id="S7UUR2"/>
<keyword evidence="4 7" id="KW-1133">Transmembrane helix</keyword>
<keyword evidence="5 7" id="KW-0472">Membrane</keyword>
<feature type="coiled-coil region" evidence="6">
    <location>
        <begin position="141"/>
        <end position="168"/>
    </location>
</feature>
<comment type="similarity">
    <text evidence="2">Belongs to the UPF0014 family.</text>
</comment>
<name>S7UUR2_9BACT</name>
<evidence type="ECO:0008006" key="10">
    <source>
        <dbReference type="Google" id="ProtNLM"/>
    </source>
</evidence>
<evidence type="ECO:0000256" key="5">
    <source>
        <dbReference type="ARBA" id="ARBA00023136"/>
    </source>
</evidence>
<gene>
    <name evidence="8" type="ORF">dsat_1626</name>
</gene>
<evidence type="ECO:0000256" key="4">
    <source>
        <dbReference type="ARBA" id="ARBA00022989"/>
    </source>
</evidence>
<comment type="subcellular location">
    <subcellularLocation>
        <location evidence="1">Membrane</location>
        <topology evidence="1">Multi-pass membrane protein</topology>
    </subcellularLocation>
</comment>